<feature type="transmembrane region" description="Helical" evidence="1">
    <location>
        <begin position="246"/>
        <end position="267"/>
    </location>
</feature>
<evidence type="ECO:0000256" key="1">
    <source>
        <dbReference type="SAM" id="Phobius"/>
    </source>
</evidence>
<feature type="transmembrane region" description="Helical" evidence="1">
    <location>
        <begin position="287"/>
        <end position="304"/>
    </location>
</feature>
<feature type="transmembrane region" description="Helical" evidence="1">
    <location>
        <begin position="343"/>
        <end position="363"/>
    </location>
</feature>
<evidence type="ECO:0000313" key="2">
    <source>
        <dbReference type="EMBL" id="GGW64172.1"/>
    </source>
</evidence>
<feature type="transmembrane region" description="Helical" evidence="1">
    <location>
        <begin position="24"/>
        <end position="44"/>
    </location>
</feature>
<gene>
    <name evidence="2" type="ORF">GCM10008111_20070</name>
</gene>
<keyword evidence="1" id="KW-0472">Membrane</keyword>
<feature type="transmembrane region" description="Helical" evidence="1">
    <location>
        <begin position="183"/>
        <end position="205"/>
    </location>
</feature>
<feature type="transmembrane region" description="Helical" evidence="1">
    <location>
        <begin position="401"/>
        <end position="424"/>
    </location>
</feature>
<dbReference type="EMBL" id="BMYR01000008">
    <property type="protein sequence ID" value="GGW64172.1"/>
    <property type="molecule type" value="Genomic_DNA"/>
</dbReference>
<keyword evidence="3" id="KW-1185">Reference proteome</keyword>
<dbReference type="PANTHER" id="PTHR34289:SF8">
    <property type="entry name" value="DUF819 DOMAIN-CONTAINING PROTEIN"/>
    <property type="match status" value="1"/>
</dbReference>
<reference evidence="3" key="1">
    <citation type="journal article" date="2019" name="Int. J. Syst. Evol. Microbiol.">
        <title>The Global Catalogue of Microorganisms (GCM) 10K type strain sequencing project: providing services to taxonomists for standard genome sequencing and annotation.</title>
        <authorList>
            <consortium name="The Broad Institute Genomics Platform"/>
            <consortium name="The Broad Institute Genome Sequencing Center for Infectious Disease"/>
            <person name="Wu L."/>
            <person name="Ma J."/>
        </authorList>
    </citation>
    <scope>NUCLEOTIDE SEQUENCE [LARGE SCALE GENOMIC DNA]</scope>
    <source>
        <strain evidence="3">KCTC 23723</strain>
    </source>
</reference>
<sequence>MNCGIVVVYLKPCVVTVMSNNAVLITNDAVVLGILAIILGAVFYTSHSDHRYCKAFYRYVPALLLCYFIPSLFNSFGIIDGEGSSLYSMASRYLLPASLVLLTLSVDFKAIMGLGPKALIMFFTGTLGIVIGGPLALLTLGSLYPEALGGDIWRGMTTIAGSWIGGGANQAAMKEVFNVDGTIFSVMITVDVIVANMWMAVLLFMASRAAYFDKKTGADTSAIRHLQQKIEHYQAEHARIPQLNDFILIIAIAFGITGFSHLVADWISPWIEQTAPQLAMYSLTSKFFWLVVVATTLGLLLSMTRARKLEAVGASKFGTLFLYILVATIGMQMDVTAILDYPLMFVVGIVWMACHAGLMLFVAKLIKAPLFYMAVGSQANVGGAASAPVVAAAFHPSLAPVGVLLAVLGYGIGTYGAYICGLILQQVAP</sequence>
<dbReference type="InterPro" id="IPR008537">
    <property type="entry name" value="DUF819"/>
</dbReference>
<feature type="transmembrane region" description="Helical" evidence="1">
    <location>
        <begin position="370"/>
        <end position="395"/>
    </location>
</feature>
<accession>A0ABQ2WN73</accession>
<name>A0ABQ2WN73_9ALTE</name>
<feature type="transmembrane region" description="Helical" evidence="1">
    <location>
        <begin position="119"/>
        <end position="144"/>
    </location>
</feature>
<comment type="caution">
    <text evidence="2">The sequence shown here is derived from an EMBL/GenBank/DDBJ whole genome shotgun (WGS) entry which is preliminary data.</text>
</comment>
<dbReference type="Proteomes" id="UP000634667">
    <property type="component" value="Unassembled WGS sequence"/>
</dbReference>
<dbReference type="PANTHER" id="PTHR34289">
    <property type="entry name" value="PROTEIN, PUTATIVE (DUF819)-RELATED"/>
    <property type="match status" value="1"/>
</dbReference>
<feature type="transmembrane region" description="Helical" evidence="1">
    <location>
        <begin position="311"/>
        <end position="331"/>
    </location>
</feature>
<evidence type="ECO:0000313" key="3">
    <source>
        <dbReference type="Proteomes" id="UP000634667"/>
    </source>
</evidence>
<protein>
    <submittedName>
        <fullName evidence="2">Membrane protein</fullName>
    </submittedName>
</protein>
<proteinExistence type="predicted"/>
<feature type="transmembrane region" description="Helical" evidence="1">
    <location>
        <begin position="93"/>
        <end position="112"/>
    </location>
</feature>
<feature type="transmembrane region" description="Helical" evidence="1">
    <location>
        <begin position="56"/>
        <end position="73"/>
    </location>
</feature>
<organism evidence="2 3">
    <name type="scientific">Alishewanella tabrizica</name>
    <dbReference type="NCBI Taxonomy" id="671278"/>
    <lineage>
        <taxon>Bacteria</taxon>
        <taxon>Pseudomonadati</taxon>
        <taxon>Pseudomonadota</taxon>
        <taxon>Gammaproteobacteria</taxon>
        <taxon>Alteromonadales</taxon>
        <taxon>Alteromonadaceae</taxon>
        <taxon>Alishewanella</taxon>
    </lineage>
</organism>
<keyword evidence="1" id="KW-0812">Transmembrane</keyword>
<dbReference type="PRINTS" id="PR00173">
    <property type="entry name" value="EDTRNSPORT"/>
</dbReference>
<keyword evidence="1" id="KW-1133">Transmembrane helix</keyword>
<dbReference type="Pfam" id="PF05684">
    <property type="entry name" value="DUF819"/>
    <property type="match status" value="1"/>
</dbReference>